<sequence>MPTKESLVRRTIIKDPLCDHCRSASENPLHALWSCHELDIVCSNLELWSFKSAVQFLDFKELLSSIIMQEKNLEVFAITMWSIWTQRNQARLHQAACALHQVAQLSRERLAEFLASQVALDTHSRPIRWSNCHWQPPPQEYVKINFDGAVFPKENKVGIDVVIRNNMGLVNAYSGDEVHALAAAMTLSFASNIGISRAVLKGDSWVVIKALMEDNFSLASFGFLVEDVKGQSQNFDQLLYSHTKKEEAMSTKMMLETASMKFKIGKV</sequence>
<proteinExistence type="predicted"/>
<dbReference type="Gene3D" id="3.30.420.10">
    <property type="entry name" value="Ribonuclease H-like superfamily/Ribonuclease H"/>
    <property type="match status" value="1"/>
</dbReference>
<dbReference type="EMBL" id="JAZDWU010000009">
    <property type="protein sequence ID" value="KAK9991532.1"/>
    <property type="molecule type" value="Genomic_DNA"/>
</dbReference>
<gene>
    <name evidence="2" type="ORF">SO802_026517</name>
</gene>
<accession>A0AAW2C2F5</accession>
<evidence type="ECO:0000313" key="3">
    <source>
        <dbReference type="Proteomes" id="UP001459277"/>
    </source>
</evidence>
<evidence type="ECO:0000259" key="1">
    <source>
        <dbReference type="Pfam" id="PF13456"/>
    </source>
</evidence>
<dbReference type="AlphaFoldDB" id="A0AAW2C2F5"/>
<comment type="caution">
    <text evidence="2">The sequence shown here is derived from an EMBL/GenBank/DDBJ whole genome shotgun (WGS) entry which is preliminary data.</text>
</comment>
<dbReference type="CDD" id="cd06222">
    <property type="entry name" value="RNase_H_like"/>
    <property type="match status" value="1"/>
</dbReference>
<keyword evidence="3" id="KW-1185">Reference proteome</keyword>
<organism evidence="2 3">
    <name type="scientific">Lithocarpus litseifolius</name>
    <dbReference type="NCBI Taxonomy" id="425828"/>
    <lineage>
        <taxon>Eukaryota</taxon>
        <taxon>Viridiplantae</taxon>
        <taxon>Streptophyta</taxon>
        <taxon>Embryophyta</taxon>
        <taxon>Tracheophyta</taxon>
        <taxon>Spermatophyta</taxon>
        <taxon>Magnoliopsida</taxon>
        <taxon>eudicotyledons</taxon>
        <taxon>Gunneridae</taxon>
        <taxon>Pentapetalae</taxon>
        <taxon>rosids</taxon>
        <taxon>fabids</taxon>
        <taxon>Fagales</taxon>
        <taxon>Fagaceae</taxon>
        <taxon>Lithocarpus</taxon>
    </lineage>
</organism>
<dbReference type="InterPro" id="IPR052929">
    <property type="entry name" value="RNase_H-like_EbsB-rel"/>
</dbReference>
<dbReference type="GO" id="GO:0004523">
    <property type="term" value="F:RNA-DNA hybrid ribonuclease activity"/>
    <property type="evidence" value="ECO:0007669"/>
    <property type="project" value="InterPro"/>
</dbReference>
<dbReference type="SUPFAM" id="SSF53098">
    <property type="entry name" value="Ribonuclease H-like"/>
    <property type="match status" value="1"/>
</dbReference>
<dbReference type="Proteomes" id="UP001459277">
    <property type="component" value="Unassembled WGS sequence"/>
</dbReference>
<reference evidence="2 3" key="1">
    <citation type="submission" date="2024-01" db="EMBL/GenBank/DDBJ databases">
        <title>A telomere-to-telomere, gap-free genome of sweet tea (Lithocarpus litseifolius).</title>
        <authorList>
            <person name="Zhou J."/>
        </authorList>
    </citation>
    <scope>NUCLEOTIDE SEQUENCE [LARGE SCALE GENOMIC DNA]</scope>
    <source>
        <strain evidence="2">Zhou-2022a</strain>
        <tissue evidence="2">Leaf</tissue>
    </source>
</reference>
<dbReference type="PANTHER" id="PTHR47074:SF48">
    <property type="entry name" value="POLYNUCLEOTIDYL TRANSFERASE, RIBONUCLEASE H-LIKE SUPERFAMILY PROTEIN"/>
    <property type="match status" value="1"/>
</dbReference>
<name>A0AAW2C2F5_9ROSI</name>
<dbReference type="GO" id="GO:0003676">
    <property type="term" value="F:nucleic acid binding"/>
    <property type="evidence" value="ECO:0007669"/>
    <property type="project" value="InterPro"/>
</dbReference>
<dbReference type="InterPro" id="IPR002156">
    <property type="entry name" value="RNaseH_domain"/>
</dbReference>
<feature type="domain" description="RNase H type-1" evidence="1">
    <location>
        <begin position="145"/>
        <end position="247"/>
    </location>
</feature>
<dbReference type="InterPro" id="IPR036397">
    <property type="entry name" value="RNaseH_sf"/>
</dbReference>
<evidence type="ECO:0000313" key="2">
    <source>
        <dbReference type="EMBL" id="KAK9991532.1"/>
    </source>
</evidence>
<dbReference type="InterPro" id="IPR044730">
    <property type="entry name" value="RNase_H-like_dom_plant"/>
</dbReference>
<dbReference type="InterPro" id="IPR012337">
    <property type="entry name" value="RNaseH-like_sf"/>
</dbReference>
<protein>
    <recommendedName>
        <fullName evidence="1">RNase H type-1 domain-containing protein</fullName>
    </recommendedName>
</protein>
<dbReference type="Pfam" id="PF13456">
    <property type="entry name" value="RVT_3"/>
    <property type="match status" value="1"/>
</dbReference>
<dbReference type="PANTHER" id="PTHR47074">
    <property type="entry name" value="BNAC02G40300D PROTEIN"/>
    <property type="match status" value="1"/>
</dbReference>